<name>A0A6H0ZQZ5_9HYPH</name>
<evidence type="ECO:0000313" key="2">
    <source>
        <dbReference type="Proteomes" id="UP000500870"/>
    </source>
</evidence>
<dbReference type="RefSeq" id="WP_136882548.1">
    <property type="nucleotide sequence ID" value="NZ_CP050898.1"/>
</dbReference>
<reference evidence="1 2" key="1">
    <citation type="submission" date="2020-04" db="EMBL/GenBank/DDBJ databases">
        <title>FDA dAtabase for Regulatory Grade micrObial Sequences (FDA-ARGOS): Supporting development and validation of Infectious Disease Dx tests.</title>
        <authorList>
            <person name="Sciortino C."/>
            <person name="Tallon L."/>
            <person name="Sadzewicz L."/>
            <person name="Vavikolanu K."/>
            <person name="Mehta A."/>
            <person name="Aluvathingal J."/>
            <person name="Nadendla S."/>
            <person name="Nandy P."/>
            <person name="Geyer C."/>
            <person name="Yan Y."/>
            <person name="Sichtig H."/>
        </authorList>
    </citation>
    <scope>NUCLEOTIDE SEQUENCE [LARGE SCALE GENOMIC DNA]</scope>
    <source>
        <strain evidence="1 2">FDAARGOS_633</strain>
    </source>
</reference>
<organism evidence="1 2">
    <name type="scientific">Agrobacterium pusense</name>
    <dbReference type="NCBI Taxonomy" id="648995"/>
    <lineage>
        <taxon>Bacteria</taxon>
        <taxon>Pseudomonadati</taxon>
        <taxon>Pseudomonadota</taxon>
        <taxon>Alphaproteobacteria</taxon>
        <taxon>Hyphomicrobiales</taxon>
        <taxon>Rhizobiaceae</taxon>
        <taxon>Rhizobium/Agrobacterium group</taxon>
        <taxon>Agrobacterium</taxon>
    </lineage>
</organism>
<accession>A0A6H0ZQZ5</accession>
<protein>
    <submittedName>
        <fullName evidence="1">Uncharacterized protein</fullName>
    </submittedName>
</protein>
<gene>
    <name evidence="1" type="ORF">FOB41_16585</name>
</gene>
<dbReference type="Proteomes" id="UP000500870">
    <property type="component" value="Chromosome 1"/>
</dbReference>
<dbReference type="AlphaFoldDB" id="A0A6H0ZQZ5"/>
<sequence length="176" mass="20648">MGMTAIALRRRRRHGLGVPRHVSIEAMDRESLITEAILRDSDIERALDIDWQPDDETCRRIGWWLVRHTGTLFHIGKRLLELSTPGGALLPPTEFCMCRETEPTDEEQWSAPMLQPWSLILFQTGSLPAYWRLSGTAYHRDYDCVWVWTRLLYLHREKQMARTDEGWVRLGRRMSA</sequence>
<dbReference type="EMBL" id="CP050898">
    <property type="protein sequence ID" value="QIX22643.1"/>
    <property type="molecule type" value="Genomic_DNA"/>
</dbReference>
<evidence type="ECO:0000313" key="1">
    <source>
        <dbReference type="EMBL" id="QIX22643.1"/>
    </source>
</evidence>
<proteinExistence type="predicted"/>